<feature type="transmembrane region" description="Helical" evidence="1">
    <location>
        <begin position="48"/>
        <end position="68"/>
    </location>
</feature>
<feature type="transmembrane region" description="Helical" evidence="1">
    <location>
        <begin position="6"/>
        <end position="28"/>
    </location>
</feature>
<keyword evidence="1" id="KW-0812">Transmembrane</keyword>
<proteinExistence type="predicted"/>
<keyword evidence="3" id="KW-1185">Reference proteome</keyword>
<evidence type="ECO:0000313" key="2">
    <source>
        <dbReference type="EMBL" id="MCF6139044.1"/>
    </source>
</evidence>
<keyword evidence="1" id="KW-0472">Membrane</keyword>
<evidence type="ECO:0000256" key="1">
    <source>
        <dbReference type="SAM" id="Phobius"/>
    </source>
</evidence>
<name>A0ABS9H2D0_9BACL</name>
<dbReference type="RefSeq" id="WP_236337668.1">
    <property type="nucleotide sequence ID" value="NZ_JAKIJS010000001.1"/>
</dbReference>
<keyword evidence="1" id="KW-1133">Transmembrane helix</keyword>
<dbReference type="EMBL" id="JAKIJS010000001">
    <property type="protein sequence ID" value="MCF6139044.1"/>
    <property type="molecule type" value="Genomic_DNA"/>
</dbReference>
<dbReference type="InterPro" id="IPR013879">
    <property type="entry name" value="DUF1761"/>
</dbReference>
<feature type="transmembrane region" description="Helical" evidence="1">
    <location>
        <begin position="105"/>
        <end position="127"/>
    </location>
</feature>
<evidence type="ECO:0000313" key="3">
    <source>
        <dbReference type="Proteomes" id="UP001649381"/>
    </source>
</evidence>
<protein>
    <submittedName>
        <fullName evidence="2">DUF1761 domain-containing protein</fullName>
    </submittedName>
</protein>
<sequence>MDLNVIAIIVGGFIYMAFGAFYYSPVLFGNKWGQLNNVGEEGTKPINFVWSAVVAFASSFFMAVIVDLAGATDLAAGLQVGALVGILLLLGFFKNMVFGMTSKKVYAIAVSDHFIMFCVLGMLHAIWG</sequence>
<comment type="caution">
    <text evidence="2">The sequence shown here is derived from an EMBL/GenBank/DDBJ whole genome shotgun (WGS) entry which is preliminary data.</text>
</comment>
<reference evidence="2 3" key="1">
    <citation type="submission" date="2022-01" db="EMBL/GenBank/DDBJ databases">
        <title>Alkalihalobacillus sp. EGI L200015, a novel bacterium isolated from a salt lake sediment.</title>
        <authorList>
            <person name="Gao L."/>
            <person name="Fang B.-Z."/>
            <person name="Li W.-J."/>
        </authorList>
    </citation>
    <scope>NUCLEOTIDE SEQUENCE [LARGE SCALE GENOMIC DNA]</scope>
    <source>
        <strain evidence="2 3">KCTC 12718</strain>
    </source>
</reference>
<accession>A0ABS9H2D0</accession>
<organism evidence="2 3">
    <name type="scientific">Pseudalkalibacillus berkeleyi</name>
    <dbReference type="NCBI Taxonomy" id="1069813"/>
    <lineage>
        <taxon>Bacteria</taxon>
        <taxon>Bacillati</taxon>
        <taxon>Bacillota</taxon>
        <taxon>Bacilli</taxon>
        <taxon>Bacillales</taxon>
        <taxon>Fictibacillaceae</taxon>
        <taxon>Pseudalkalibacillus</taxon>
    </lineage>
</organism>
<dbReference type="Pfam" id="PF08570">
    <property type="entry name" value="DUF1761"/>
    <property type="match status" value="1"/>
</dbReference>
<feature type="transmembrane region" description="Helical" evidence="1">
    <location>
        <begin position="74"/>
        <end position="93"/>
    </location>
</feature>
<dbReference type="Proteomes" id="UP001649381">
    <property type="component" value="Unassembled WGS sequence"/>
</dbReference>
<gene>
    <name evidence="2" type="ORF">L2716_14990</name>
</gene>